<keyword evidence="2" id="KW-1185">Reference proteome</keyword>
<proteinExistence type="predicted"/>
<dbReference type="Proteomes" id="UP001451303">
    <property type="component" value="Unassembled WGS sequence"/>
</dbReference>
<sequence length="56" mass="6337">MCVRVGALNFSHRFGPKFSFLYGNCSWICLACLSVRASKFPPHSYFMGSRGNLVYL</sequence>
<dbReference type="EMBL" id="JAVLET010000010">
    <property type="protein sequence ID" value="KAL0467382.1"/>
    <property type="molecule type" value="Genomic_DNA"/>
</dbReference>
<gene>
    <name evidence="1" type="ORF">QR685DRAFT_449039</name>
</gene>
<evidence type="ECO:0000313" key="1">
    <source>
        <dbReference type="EMBL" id="KAL0467382.1"/>
    </source>
</evidence>
<reference evidence="1 2" key="1">
    <citation type="submission" date="2023-09" db="EMBL/GenBank/DDBJ databases">
        <title>Multi-omics analysis of a traditional fermented food reveals byproduct-associated fungal strains for waste-to-food upcycling.</title>
        <authorList>
            <consortium name="Lawrence Berkeley National Laboratory"/>
            <person name="Rekdal V.M."/>
            <person name="Villalobos-Escobedo J.M."/>
            <person name="Rodriguez-Valeron N."/>
            <person name="Garcia M.O."/>
            <person name="Vasquez D.P."/>
            <person name="Damayanti I."/>
            <person name="Sorensen P.M."/>
            <person name="Baidoo E.E."/>
            <person name="De Carvalho A.C."/>
            <person name="Riley R."/>
            <person name="Lipzen A."/>
            <person name="He G."/>
            <person name="Yan M."/>
            <person name="Haridas S."/>
            <person name="Daum C."/>
            <person name="Yoshinaga Y."/>
            <person name="Ng V."/>
            <person name="Grigoriev I.V."/>
            <person name="Munk R."/>
            <person name="Nuraida L."/>
            <person name="Wijaya C.H."/>
            <person name="Morales P.-C."/>
            <person name="Keasling J.D."/>
        </authorList>
    </citation>
    <scope>NUCLEOTIDE SEQUENCE [LARGE SCALE GENOMIC DNA]</scope>
    <source>
        <strain evidence="1 2">FGSC 2613</strain>
    </source>
</reference>
<evidence type="ECO:0000313" key="2">
    <source>
        <dbReference type="Proteomes" id="UP001451303"/>
    </source>
</evidence>
<organism evidence="1 2">
    <name type="scientific">Neurospora intermedia</name>
    <dbReference type="NCBI Taxonomy" id="5142"/>
    <lineage>
        <taxon>Eukaryota</taxon>
        <taxon>Fungi</taxon>
        <taxon>Dikarya</taxon>
        <taxon>Ascomycota</taxon>
        <taxon>Pezizomycotina</taxon>
        <taxon>Sordariomycetes</taxon>
        <taxon>Sordariomycetidae</taxon>
        <taxon>Sordariales</taxon>
        <taxon>Sordariaceae</taxon>
        <taxon>Neurospora</taxon>
    </lineage>
</organism>
<comment type="caution">
    <text evidence="1">The sequence shown here is derived from an EMBL/GenBank/DDBJ whole genome shotgun (WGS) entry which is preliminary data.</text>
</comment>
<accession>A0ABR3D4Z5</accession>
<name>A0ABR3D4Z5_NEUIN</name>
<protein>
    <submittedName>
        <fullName evidence="1">Uncharacterized protein</fullName>
    </submittedName>
</protein>